<dbReference type="EMBL" id="JBHTIU010000064">
    <property type="protein sequence ID" value="MFD0870898.1"/>
    <property type="molecule type" value="Genomic_DNA"/>
</dbReference>
<dbReference type="PANTHER" id="PTHR18964:SF149">
    <property type="entry name" value="BIFUNCTIONAL UDP-N-ACETYLGLUCOSAMINE 2-EPIMERASE_N-ACETYLMANNOSAMINE KINASE"/>
    <property type="match status" value="1"/>
</dbReference>
<dbReference type="InterPro" id="IPR036388">
    <property type="entry name" value="WH-like_DNA-bd_sf"/>
</dbReference>
<dbReference type="InterPro" id="IPR043129">
    <property type="entry name" value="ATPase_NBD"/>
</dbReference>
<dbReference type="InterPro" id="IPR036390">
    <property type="entry name" value="WH_DNA-bd_sf"/>
</dbReference>
<dbReference type="PANTHER" id="PTHR18964">
    <property type="entry name" value="ROK (REPRESSOR, ORF, KINASE) FAMILY"/>
    <property type="match status" value="1"/>
</dbReference>
<keyword evidence="5" id="KW-1185">Reference proteome</keyword>
<gene>
    <name evidence="4" type="ORF">ACFQ03_17285</name>
</gene>
<name>A0ABW3DCG0_9BACL</name>
<evidence type="ECO:0000256" key="3">
    <source>
        <dbReference type="ARBA" id="ARBA00022629"/>
    </source>
</evidence>
<proteinExistence type="inferred from homology"/>
<reference evidence="5" key="1">
    <citation type="journal article" date="2019" name="Int. J. Syst. Evol. Microbiol.">
        <title>The Global Catalogue of Microorganisms (GCM) 10K type strain sequencing project: providing services to taxonomists for standard genome sequencing and annotation.</title>
        <authorList>
            <consortium name="The Broad Institute Genomics Platform"/>
            <consortium name="The Broad Institute Genome Sequencing Center for Infectious Disease"/>
            <person name="Wu L."/>
            <person name="Ma J."/>
        </authorList>
    </citation>
    <scope>NUCLEOTIDE SEQUENCE [LARGE SCALE GENOMIC DNA]</scope>
    <source>
        <strain evidence="5">CCUG 57263</strain>
    </source>
</reference>
<dbReference type="Gene3D" id="1.10.10.10">
    <property type="entry name" value="Winged helix-like DNA-binding domain superfamily/Winged helix DNA-binding domain"/>
    <property type="match status" value="1"/>
</dbReference>
<dbReference type="InterPro" id="IPR000600">
    <property type="entry name" value="ROK"/>
</dbReference>
<dbReference type="Pfam" id="PF00480">
    <property type="entry name" value="ROK"/>
    <property type="match status" value="1"/>
</dbReference>
<keyword evidence="3" id="KW-0859">Xylose metabolism</keyword>
<protein>
    <submittedName>
        <fullName evidence="4">ROK family protein</fullName>
    </submittedName>
</protein>
<accession>A0ABW3DCG0</accession>
<comment type="function">
    <text evidence="1">Transcriptional repressor of xylose-utilizing enzymes.</text>
</comment>
<sequence length="346" mass="38444">MVVKIIKRPFVNPKMMGEMIRHQIRATLYSVKESTKVELAQSTGISFPTISKTLDEMNDSGEVLLTGLGLSSGGRRPKTYKLNPDYMTGLAVCLEKDFSSYLILNYEGDIIGRETLPGVLQAGPELLTEQIEIFLARFPSMRVLTLGVPGAVNNGRVSHMPDYERFKDFNFRTFYEERFSLRVQVENDMNTTVIGYYDSIGSDDSLSLVYLYLGKNGPGAGIIVNGHVVRGGTFFSGEVSYVPLSDTQNFMQMIDAASAIQDSNQSRSKLMEAISRLVAVFTATINPHIIIFCSTELTNLDLVQIRNRGASLVPEENLPKLVVSDWKQDYFHGLHQLTVGSMLAAD</sequence>
<dbReference type="CDD" id="cd23763">
    <property type="entry name" value="ASKHA_ATPase_ROK"/>
    <property type="match status" value="1"/>
</dbReference>
<comment type="similarity">
    <text evidence="2">Belongs to the ROK (NagC/XylR) family.</text>
</comment>
<evidence type="ECO:0000313" key="4">
    <source>
        <dbReference type="EMBL" id="MFD0870898.1"/>
    </source>
</evidence>
<dbReference type="Proteomes" id="UP001597120">
    <property type="component" value="Unassembled WGS sequence"/>
</dbReference>
<evidence type="ECO:0000313" key="5">
    <source>
        <dbReference type="Proteomes" id="UP001597120"/>
    </source>
</evidence>
<organism evidence="4 5">
    <name type="scientific">Paenibacillus residui</name>
    <dbReference type="NCBI Taxonomy" id="629724"/>
    <lineage>
        <taxon>Bacteria</taxon>
        <taxon>Bacillati</taxon>
        <taxon>Bacillota</taxon>
        <taxon>Bacilli</taxon>
        <taxon>Bacillales</taxon>
        <taxon>Paenibacillaceae</taxon>
        <taxon>Paenibacillus</taxon>
    </lineage>
</organism>
<dbReference type="Gene3D" id="3.30.420.40">
    <property type="match status" value="2"/>
</dbReference>
<dbReference type="RefSeq" id="WP_379289683.1">
    <property type="nucleotide sequence ID" value="NZ_JBHTIU010000064.1"/>
</dbReference>
<dbReference type="SUPFAM" id="SSF46785">
    <property type="entry name" value="Winged helix' DNA-binding domain"/>
    <property type="match status" value="1"/>
</dbReference>
<evidence type="ECO:0000256" key="2">
    <source>
        <dbReference type="ARBA" id="ARBA00006479"/>
    </source>
</evidence>
<keyword evidence="3" id="KW-0119">Carbohydrate metabolism</keyword>
<comment type="caution">
    <text evidence="4">The sequence shown here is derived from an EMBL/GenBank/DDBJ whole genome shotgun (WGS) entry which is preliminary data.</text>
</comment>
<dbReference type="SUPFAM" id="SSF53067">
    <property type="entry name" value="Actin-like ATPase domain"/>
    <property type="match status" value="1"/>
</dbReference>
<evidence type="ECO:0000256" key="1">
    <source>
        <dbReference type="ARBA" id="ARBA00002486"/>
    </source>
</evidence>